<dbReference type="SMART" id="SM01276">
    <property type="entry name" value="M60-like"/>
    <property type="match status" value="1"/>
</dbReference>
<dbReference type="Proteomes" id="UP000594455">
    <property type="component" value="Chromosome"/>
</dbReference>
<feature type="region of interest" description="Disordered" evidence="2">
    <location>
        <begin position="52"/>
        <end position="182"/>
    </location>
</feature>
<dbReference type="Pfam" id="PF03272">
    <property type="entry name" value="Mucin_bdg"/>
    <property type="match status" value="1"/>
</dbReference>
<feature type="compositionally biased region" description="Polar residues" evidence="2">
    <location>
        <begin position="52"/>
        <end position="89"/>
    </location>
</feature>
<gene>
    <name evidence="5" type="ORF">ISP08_01155</name>
</gene>
<dbReference type="NCBIfam" id="TIGR01168">
    <property type="entry name" value="YSIRK_signal"/>
    <property type="match status" value="1"/>
</dbReference>
<dbReference type="KEGG" id="sllo:ISP08_01155"/>
<dbReference type="InterPro" id="IPR005877">
    <property type="entry name" value="YSIRK_signal_dom"/>
</dbReference>
<dbReference type="AlphaFoldDB" id="A0A7T1B097"/>
<evidence type="ECO:0000256" key="2">
    <source>
        <dbReference type="SAM" id="MobiDB-lite"/>
    </source>
</evidence>
<organism evidence="5 6">
    <name type="scientific">Staphylococcus lloydii</name>
    <dbReference type="NCBI Taxonomy" id="2781774"/>
    <lineage>
        <taxon>Bacteria</taxon>
        <taxon>Bacillati</taxon>
        <taxon>Bacillota</taxon>
        <taxon>Bacilli</taxon>
        <taxon>Bacillales</taxon>
        <taxon>Staphylococcaceae</taxon>
        <taxon>Staphylococcus</taxon>
    </lineage>
</organism>
<evidence type="ECO:0000259" key="4">
    <source>
        <dbReference type="PROSITE" id="PS51723"/>
    </source>
</evidence>
<keyword evidence="3" id="KW-0812">Transmembrane</keyword>
<feature type="compositionally biased region" description="Low complexity" evidence="2">
    <location>
        <begin position="119"/>
        <end position="130"/>
    </location>
</feature>
<dbReference type="PROSITE" id="PS51723">
    <property type="entry name" value="PEPTIDASE_M60"/>
    <property type="match status" value="1"/>
</dbReference>
<keyword evidence="3" id="KW-0472">Membrane</keyword>
<proteinExistence type="predicted"/>
<feature type="transmembrane region" description="Helical" evidence="3">
    <location>
        <begin position="20"/>
        <end position="37"/>
    </location>
</feature>
<dbReference type="Gene3D" id="3.40.390.80">
    <property type="entry name" value="Peptidase M60, enhancin-like domain 2"/>
    <property type="match status" value="1"/>
</dbReference>
<keyword evidence="1" id="KW-0732">Signal</keyword>
<dbReference type="RefSeq" id="WP_195719042.1">
    <property type="nucleotide sequence ID" value="NZ_CP064056.1"/>
</dbReference>
<evidence type="ECO:0000313" key="6">
    <source>
        <dbReference type="Proteomes" id="UP000594455"/>
    </source>
</evidence>
<accession>A0A7T1B097</accession>
<feature type="compositionally biased region" description="Low complexity" evidence="2">
    <location>
        <begin position="90"/>
        <end position="105"/>
    </location>
</feature>
<dbReference type="InterPro" id="IPR031161">
    <property type="entry name" value="Peptidase_M60_dom"/>
</dbReference>
<keyword evidence="3" id="KW-1133">Transmembrane helix</keyword>
<dbReference type="InterPro" id="IPR004954">
    <property type="entry name" value="Mucin-bd"/>
</dbReference>
<dbReference type="Pfam" id="PF04650">
    <property type="entry name" value="YSIRK_signal"/>
    <property type="match status" value="1"/>
</dbReference>
<reference evidence="5 6" key="1">
    <citation type="submission" date="2020-10" db="EMBL/GenBank/DDBJ databases">
        <title>Closed genome sequences of Staphylococcus lloydii sp. nov. and Staphylococcus durrellii sp. nov. Isolated from Captive Fruit Bats (Pteropus livingstonii).</title>
        <authorList>
            <person name="Fountain K."/>
        </authorList>
    </citation>
    <scope>NUCLEOTIDE SEQUENCE [LARGE SCALE GENOMIC DNA]</scope>
    <source>
        <strain evidence="5 6">23_2_7_LY</strain>
    </source>
</reference>
<feature type="compositionally biased region" description="Polar residues" evidence="2">
    <location>
        <begin position="106"/>
        <end position="118"/>
    </location>
</feature>
<sequence>MKKQQKDTLKQRQKYALRKLSVGIASVLFGTFCYLGQHNEASAAEKTNNEINKLPHTNQNGAPVSQNATNDVTNHLPTVQSNQATEGSKPNQTQQPNTNVQTSVNKTNEANGNQITGGQQVNKQPAKQQQSLSNQTTTKPNANPQQNTIKQTGNNNASVTKPNHAQETKRVKRSTVEKPVTTPKATFNETIIFPQTNARPVQVKEVREQVYRKAVSVLETGKKSQTLGANRGISQARDSLGFIVPANTNLYIRQVKGNKAGNLRVNLVTNDGHYNKSATVNDKGAWTKIKTAIDSAAFIYMPRGLAKEPQIEYYVENNLGKALPTYRKGWNQKLFERRWTEEDSSYAYIEGKDHALLLPKMDRHHIVNMKNNKHMHQFKNLDELIHYYDDMIAHYNKWTGLNNDVNSVNFNNQSKYFIVANKHGGGLAYYSRDHVAANNPSAGYFLTKGWLALHEVGHGYDGIMTSDSRIPLGEVWNNIFANEYQKNIEKSQGGWLYGTNQRQYQAGIHKRMLQNNLKFDIQRATLKERLDFMTRMVRLTGIEGLTAMLQEVREEQSKKKVSADLPRWFSENWLAKNNANILAYFDLYNIPVTNELKDKIESLQQTYVYPLALLINNAEERQRYVKKLGLATEYELVKSSDLADTKVKTNAAVNLQLNGHTLPKGAVVKLIDGQRVVAEAKLQNDIAQFQNIRPGIYKVFAPHSKGKALPSHTFLIVREGNANNITVSYPNIDEKQSFYNQRLALKGIGNREVVGINYNPGNASVTVQKYAGIPHNYFNNEYAHIKIVKQNGEVVLDESIVGNRNLAANVQNFQLSYGDKIIVKHREPNNRRILLRNETKEKIEVPFSSNETVTHTLTDKGFKINNEADYRTSSRYATAIVEDVQKFEYDVNKNPDGDYRVRLSNLVRSINHLDEQYREIILQRVKPYFKRFNLS</sequence>
<name>A0A7T1B097_9STAP</name>
<evidence type="ECO:0000256" key="1">
    <source>
        <dbReference type="ARBA" id="ARBA00022729"/>
    </source>
</evidence>
<feature type="domain" description="Peptidase M60" evidence="4">
    <location>
        <begin position="235"/>
        <end position="541"/>
    </location>
</feature>
<keyword evidence="6" id="KW-1185">Reference proteome</keyword>
<evidence type="ECO:0000256" key="3">
    <source>
        <dbReference type="SAM" id="Phobius"/>
    </source>
</evidence>
<evidence type="ECO:0000313" key="5">
    <source>
        <dbReference type="EMBL" id="QPM75373.1"/>
    </source>
</evidence>
<dbReference type="EMBL" id="CP064056">
    <property type="protein sequence ID" value="QPM75373.1"/>
    <property type="molecule type" value="Genomic_DNA"/>
</dbReference>
<feature type="compositionally biased region" description="Polar residues" evidence="2">
    <location>
        <begin position="131"/>
        <end position="163"/>
    </location>
</feature>
<protein>
    <submittedName>
        <fullName evidence="5">YSIRK-type signal peptide-containing protein</fullName>
    </submittedName>
</protein>